<dbReference type="PANTHER" id="PTHR30404">
    <property type="entry name" value="N-ACETYLMURAMOYL-L-ALANINE AMIDASE"/>
    <property type="match status" value="1"/>
</dbReference>
<evidence type="ECO:0000256" key="2">
    <source>
        <dbReference type="SAM" id="Phobius"/>
    </source>
</evidence>
<keyword evidence="2" id="KW-0472">Membrane</keyword>
<dbReference type="Pfam" id="PF01520">
    <property type="entry name" value="Amidase_3"/>
    <property type="match status" value="1"/>
</dbReference>
<dbReference type="EMBL" id="JAWDIP010000003">
    <property type="protein sequence ID" value="MDY0394968.1"/>
    <property type="molecule type" value="Genomic_DNA"/>
</dbReference>
<keyword evidence="2" id="KW-0812">Transmembrane</keyword>
<dbReference type="Gene3D" id="3.40.630.40">
    <property type="entry name" value="Zn-dependent exopeptidases"/>
    <property type="match status" value="1"/>
</dbReference>
<accession>A0ABU5C6N8</accession>
<keyword evidence="1 4" id="KW-0378">Hydrolase</keyword>
<dbReference type="SUPFAM" id="SSF53187">
    <property type="entry name" value="Zn-dependent exopeptidases"/>
    <property type="match status" value="1"/>
</dbReference>
<dbReference type="InterPro" id="IPR002508">
    <property type="entry name" value="MurNAc-LAA_cat"/>
</dbReference>
<evidence type="ECO:0000313" key="4">
    <source>
        <dbReference type="EMBL" id="MDY0394968.1"/>
    </source>
</evidence>
<gene>
    <name evidence="4" type="primary">cwlD</name>
    <name evidence="4" type="ORF">RWE15_11645</name>
</gene>
<feature type="domain" description="MurNAc-LAA" evidence="3">
    <location>
        <begin position="121"/>
        <end position="228"/>
    </location>
</feature>
<dbReference type="PANTHER" id="PTHR30404:SF0">
    <property type="entry name" value="N-ACETYLMURAMOYL-L-ALANINE AMIDASE AMIC"/>
    <property type="match status" value="1"/>
</dbReference>
<dbReference type="EC" id="3.5.1.28" evidence="4"/>
<dbReference type="RefSeq" id="WP_390355651.1">
    <property type="nucleotide sequence ID" value="NZ_JBHUIZ010000010.1"/>
</dbReference>
<evidence type="ECO:0000313" key="5">
    <source>
        <dbReference type="Proteomes" id="UP001281447"/>
    </source>
</evidence>
<dbReference type="CDD" id="cd02696">
    <property type="entry name" value="MurNAc-LAA"/>
    <property type="match status" value="1"/>
</dbReference>
<comment type="caution">
    <text evidence="4">The sequence shown here is derived from an EMBL/GenBank/DDBJ whole genome shotgun (WGS) entry which is preliminary data.</text>
</comment>
<organism evidence="4 5">
    <name type="scientific">Tigheibacillus halophilus</name>
    <dbReference type="NCBI Taxonomy" id="361280"/>
    <lineage>
        <taxon>Bacteria</taxon>
        <taxon>Bacillati</taxon>
        <taxon>Bacillota</taxon>
        <taxon>Bacilli</taxon>
        <taxon>Bacillales</taxon>
        <taxon>Bacillaceae</taxon>
        <taxon>Tigheibacillus</taxon>
    </lineage>
</organism>
<proteinExistence type="predicted"/>
<keyword evidence="2" id="KW-1133">Transmembrane helix</keyword>
<reference evidence="4 5" key="1">
    <citation type="submission" date="2023-10" db="EMBL/GenBank/DDBJ databases">
        <title>Virgibacillus halophilus 5B73C genome.</title>
        <authorList>
            <person name="Miliotis G."/>
            <person name="Sengupta P."/>
            <person name="Hameed A."/>
            <person name="Chuvochina M."/>
            <person name="Mcdonagh F."/>
            <person name="Simpson A.C."/>
            <person name="Singh N.K."/>
            <person name="Rekha P.D."/>
            <person name="Raman K."/>
            <person name="Hugenholtz P."/>
            <person name="Venkateswaran K."/>
        </authorList>
    </citation>
    <scope>NUCLEOTIDE SEQUENCE [LARGE SCALE GENOMIC DNA]</scope>
    <source>
        <strain evidence="4 5">5B73C</strain>
    </source>
</reference>
<dbReference type="SMART" id="SM00646">
    <property type="entry name" value="Ami_3"/>
    <property type="match status" value="1"/>
</dbReference>
<feature type="transmembrane region" description="Helical" evidence="2">
    <location>
        <begin position="7"/>
        <end position="25"/>
    </location>
</feature>
<dbReference type="GO" id="GO:0008745">
    <property type="term" value="F:N-acetylmuramoyl-L-alanine amidase activity"/>
    <property type="evidence" value="ECO:0007669"/>
    <property type="project" value="UniProtKB-EC"/>
</dbReference>
<dbReference type="Proteomes" id="UP001281447">
    <property type="component" value="Unassembled WGS sequence"/>
</dbReference>
<sequence>MGNKKKWLWWLLGMGLLIFLVMYPLQRTTPTFESWSLPLTGKTIVIDPGHGGPDGGAEGKDETMEKEISLKVSKRLQHYLQQSGAIVYLTRETDKDLASSTTKGLSKRKSEDIRNRLKFISEKNADLFLSVHLNAIPSERWHGAQTFYYPSFDENEHLAKMVQSEIIRNMENTNRTALEINGVYLLKHAKVPGALVEVGFLSNVKERELLKTTDYQRKMAASIYEGILRYATEKPEKNEKE</sequence>
<name>A0ABU5C6N8_9BACI</name>
<evidence type="ECO:0000256" key="1">
    <source>
        <dbReference type="ARBA" id="ARBA00022801"/>
    </source>
</evidence>
<protein>
    <submittedName>
        <fullName evidence="4">N-acetylmuramoyl-L-alanine amidase CwlD</fullName>
        <ecNumber evidence="4">3.5.1.28</ecNumber>
    </submittedName>
</protein>
<keyword evidence="5" id="KW-1185">Reference proteome</keyword>
<dbReference type="InterPro" id="IPR014234">
    <property type="entry name" value="Spore_CwlD"/>
</dbReference>
<dbReference type="InterPro" id="IPR050695">
    <property type="entry name" value="N-acetylmuramoyl_amidase_3"/>
</dbReference>
<evidence type="ECO:0000259" key="3">
    <source>
        <dbReference type="SMART" id="SM00646"/>
    </source>
</evidence>
<dbReference type="NCBIfam" id="TIGR02883">
    <property type="entry name" value="spore_cwlD"/>
    <property type="match status" value="1"/>
</dbReference>